<accession>A0A6J4K197</accession>
<organism evidence="1">
    <name type="scientific">uncultured Cytophagales bacterium</name>
    <dbReference type="NCBI Taxonomy" id="158755"/>
    <lineage>
        <taxon>Bacteria</taxon>
        <taxon>Pseudomonadati</taxon>
        <taxon>Bacteroidota</taxon>
        <taxon>Sphingobacteriia</taxon>
        <taxon>Sphingobacteriales</taxon>
        <taxon>environmental samples</taxon>
    </lineage>
</organism>
<evidence type="ECO:0000313" key="1">
    <source>
        <dbReference type="EMBL" id="CAA9293031.1"/>
    </source>
</evidence>
<evidence type="ECO:0008006" key="2">
    <source>
        <dbReference type="Google" id="ProtNLM"/>
    </source>
</evidence>
<dbReference type="EMBL" id="CADCTQ010000396">
    <property type="protein sequence ID" value="CAA9293031.1"/>
    <property type="molecule type" value="Genomic_DNA"/>
</dbReference>
<protein>
    <recommendedName>
        <fullName evidence="2">Amidoligase enzyme</fullName>
    </recommendedName>
</protein>
<name>A0A6J4K197_9SPHI</name>
<sequence>MTFNLPPVLYNAKGEIRKAGFELEFSNVGVEDSVRLIQELYGGRVHRENRFLQRVLDTRIGDFTVEFDLRLLTEKKYKQPFDSLNIDLQGIKLGESTLEESVEAVLESVVGKLFPYEIVTPPVPCTELAQFEKLRQALHDSNAKGTEAFPTNVFGTHINVEVPDGQAGTILRYLQAFLLLYPWLLEKGETDLARRMSPFINPYPDEYVQRVLSPGYGPDLDGLIADYHQYSPDRNRPLDLYPLFAALHPQQIAAFTNLGKVKARETFHYRLPNSSVSQPGWTLAQEWNLWVVIEELANDPEKMARMGEAYLALKKDTLIGFGGKWTKQIDQWLSLRNAAK</sequence>
<reference evidence="1" key="1">
    <citation type="submission" date="2020-02" db="EMBL/GenBank/DDBJ databases">
        <authorList>
            <person name="Meier V. D."/>
        </authorList>
    </citation>
    <scope>NUCLEOTIDE SEQUENCE</scope>
    <source>
        <strain evidence="1">AVDCRST_MAG56</strain>
    </source>
</reference>
<dbReference type="Pfam" id="PF12224">
    <property type="entry name" value="Amidoligase_2"/>
    <property type="match status" value="1"/>
</dbReference>
<proteinExistence type="predicted"/>
<gene>
    <name evidence="1" type="ORF">AVDCRST_MAG56-4873</name>
</gene>
<dbReference type="InterPro" id="IPR022025">
    <property type="entry name" value="Amidoligase_2"/>
</dbReference>
<dbReference type="AlphaFoldDB" id="A0A6J4K197"/>